<protein>
    <submittedName>
        <fullName evidence="3">Tetratricopeptide-like helical domain-containing protein</fullName>
    </submittedName>
</protein>
<accession>A0A2U1LLW4</accession>
<keyword evidence="1" id="KW-0677">Repeat</keyword>
<evidence type="ECO:0000313" key="4">
    <source>
        <dbReference type="Proteomes" id="UP000245207"/>
    </source>
</evidence>
<dbReference type="InterPro" id="IPR002885">
    <property type="entry name" value="PPR_rpt"/>
</dbReference>
<dbReference type="EMBL" id="PKPP01008702">
    <property type="protein sequence ID" value="PWA49987.1"/>
    <property type="molecule type" value="Genomic_DNA"/>
</dbReference>
<feature type="repeat" description="PPR" evidence="2">
    <location>
        <begin position="81"/>
        <end position="115"/>
    </location>
</feature>
<evidence type="ECO:0000256" key="2">
    <source>
        <dbReference type="PROSITE-ProRule" id="PRU00708"/>
    </source>
</evidence>
<dbReference type="PANTHER" id="PTHR47932">
    <property type="entry name" value="ATPASE EXPRESSION PROTEIN 3"/>
    <property type="match status" value="1"/>
</dbReference>
<keyword evidence="4" id="KW-1185">Reference proteome</keyword>
<dbReference type="Gene3D" id="1.25.40.10">
    <property type="entry name" value="Tetratricopeptide repeat domain"/>
    <property type="match status" value="2"/>
</dbReference>
<feature type="repeat" description="PPR" evidence="2">
    <location>
        <begin position="117"/>
        <end position="151"/>
    </location>
</feature>
<sequence length="259" mass="29292">MNPNSQMPISSIIDDLMTHFSKSSLYKRVLDMFNHIQQICCEKPSLKAVSTCLNLLVETKQVDLARTFLLDTKHAYDIQFNTCIFNILVKHHCKQGNLESAVEVVKEMKLLELSYPNLITYSTLMEGLCEKGRVEEAINLLDEMVLQRRKFARSERVFNEMKDVGLNLDKVGYTTFINCLCIGGKVAIGILKEMEGKGCKGDSITFNIILAGLCRDDRTYEAFEMLGMLPHEMGGEGDETVGTFLPKLDYIFNVNGRPL</sequence>
<comment type="caution">
    <text evidence="3">The sequence shown here is derived from an EMBL/GenBank/DDBJ whole genome shotgun (WGS) entry which is preliminary data.</text>
</comment>
<dbReference type="NCBIfam" id="TIGR00756">
    <property type="entry name" value="PPR"/>
    <property type="match status" value="2"/>
</dbReference>
<gene>
    <name evidence="3" type="ORF">CTI12_AA474220</name>
</gene>
<dbReference type="InterPro" id="IPR011990">
    <property type="entry name" value="TPR-like_helical_dom_sf"/>
</dbReference>
<dbReference type="Proteomes" id="UP000245207">
    <property type="component" value="Unassembled WGS sequence"/>
</dbReference>
<dbReference type="OrthoDB" id="185373at2759"/>
<dbReference type="Pfam" id="PF12854">
    <property type="entry name" value="PPR_1"/>
    <property type="match status" value="3"/>
</dbReference>
<dbReference type="PROSITE" id="PS51375">
    <property type="entry name" value="PPR"/>
    <property type="match status" value="2"/>
</dbReference>
<proteinExistence type="predicted"/>
<name>A0A2U1LLW4_ARTAN</name>
<evidence type="ECO:0000313" key="3">
    <source>
        <dbReference type="EMBL" id="PWA49987.1"/>
    </source>
</evidence>
<dbReference type="GO" id="GO:0003729">
    <property type="term" value="F:mRNA binding"/>
    <property type="evidence" value="ECO:0007669"/>
    <property type="project" value="TreeGrafter"/>
</dbReference>
<evidence type="ECO:0000256" key="1">
    <source>
        <dbReference type="ARBA" id="ARBA00022737"/>
    </source>
</evidence>
<reference evidence="3 4" key="1">
    <citation type="journal article" date="2018" name="Mol. Plant">
        <title>The genome of Artemisia annua provides insight into the evolution of Asteraceae family and artemisinin biosynthesis.</title>
        <authorList>
            <person name="Shen Q."/>
            <person name="Zhang L."/>
            <person name="Liao Z."/>
            <person name="Wang S."/>
            <person name="Yan T."/>
            <person name="Shi P."/>
            <person name="Liu M."/>
            <person name="Fu X."/>
            <person name="Pan Q."/>
            <person name="Wang Y."/>
            <person name="Lv Z."/>
            <person name="Lu X."/>
            <person name="Zhang F."/>
            <person name="Jiang W."/>
            <person name="Ma Y."/>
            <person name="Chen M."/>
            <person name="Hao X."/>
            <person name="Li L."/>
            <person name="Tang Y."/>
            <person name="Lv G."/>
            <person name="Zhou Y."/>
            <person name="Sun X."/>
            <person name="Brodelius P.E."/>
            <person name="Rose J.K.C."/>
            <person name="Tang K."/>
        </authorList>
    </citation>
    <scope>NUCLEOTIDE SEQUENCE [LARGE SCALE GENOMIC DNA]</scope>
    <source>
        <strain evidence="4">cv. Huhao1</strain>
        <tissue evidence="3">Leaf</tissue>
    </source>
</reference>
<dbReference type="STRING" id="35608.A0A2U1LLW4"/>
<dbReference type="AlphaFoldDB" id="A0A2U1LLW4"/>
<organism evidence="3 4">
    <name type="scientific">Artemisia annua</name>
    <name type="common">Sweet wormwood</name>
    <dbReference type="NCBI Taxonomy" id="35608"/>
    <lineage>
        <taxon>Eukaryota</taxon>
        <taxon>Viridiplantae</taxon>
        <taxon>Streptophyta</taxon>
        <taxon>Embryophyta</taxon>
        <taxon>Tracheophyta</taxon>
        <taxon>Spermatophyta</taxon>
        <taxon>Magnoliopsida</taxon>
        <taxon>eudicotyledons</taxon>
        <taxon>Gunneridae</taxon>
        <taxon>Pentapetalae</taxon>
        <taxon>asterids</taxon>
        <taxon>campanulids</taxon>
        <taxon>Asterales</taxon>
        <taxon>Asteraceae</taxon>
        <taxon>Asteroideae</taxon>
        <taxon>Anthemideae</taxon>
        <taxon>Artemisiinae</taxon>
        <taxon>Artemisia</taxon>
    </lineage>
</organism>
<dbReference type="PANTHER" id="PTHR47932:SF63">
    <property type="entry name" value="OS08G0290000 PROTEIN"/>
    <property type="match status" value="1"/>
</dbReference>